<organism evidence="2 3">
    <name type="scientific">Candidatus Liptonbacteria bacterium RIFCSPLOWO2_01_FULL_56_20</name>
    <dbReference type="NCBI Taxonomy" id="1798652"/>
    <lineage>
        <taxon>Bacteria</taxon>
        <taxon>Candidatus Liptoniibacteriota</taxon>
    </lineage>
</organism>
<keyword evidence="1" id="KW-0812">Transmembrane</keyword>
<name>A0A1G2CH46_9BACT</name>
<dbReference type="EMBL" id="MHLC01000028">
    <property type="protein sequence ID" value="OGZ00715.1"/>
    <property type="molecule type" value="Genomic_DNA"/>
</dbReference>
<sequence>MTNPFLSTMRMRRGQVIIEAMIALGVLTIGFLGVVTLLSRSLSLNRVVADDYAATYLAAEGIEVVKNLIDANTIQGRPWGTDLSDGDYELEYDTTFSASAPLGYNPNALVAYVGRAIRVDPATKIYSYRGSSPTSFTRRIRIANVTADEVQVNAIVRWTARGGANSEINLEDHFFRWRP</sequence>
<feature type="transmembrane region" description="Helical" evidence="1">
    <location>
        <begin position="16"/>
        <end position="38"/>
    </location>
</feature>
<evidence type="ECO:0000256" key="1">
    <source>
        <dbReference type="SAM" id="Phobius"/>
    </source>
</evidence>
<dbReference type="STRING" id="1798652.A3A43_00800"/>
<gene>
    <name evidence="2" type="ORF">A3A43_00800</name>
</gene>
<keyword evidence="1" id="KW-0472">Membrane</keyword>
<evidence type="ECO:0000313" key="2">
    <source>
        <dbReference type="EMBL" id="OGZ00715.1"/>
    </source>
</evidence>
<evidence type="ECO:0008006" key="4">
    <source>
        <dbReference type="Google" id="ProtNLM"/>
    </source>
</evidence>
<accession>A0A1G2CH46</accession>
<evidence type="ECO:0000313" key="3">
    <source>
        <dbReference type="Proteomes" id="UP000178495"/>
    </source>
</evidence>
<dbReference type="AlphaFoldDB" id="A0A1G2CH46"/>
<comment type="caution">
    <text evidence="2">The sequence shown here is derived from an EMBL/GenBank/DDBJ whole genome shotgun (WGS) entry which is preliminary data.</text>
</comment>
<proteinExistence type="predicted"/>
<keyword evidence="1" id="KW-1133">Transmembrane helix</keyword>
<protein>
    <recommendedName>
        <fullName evidence="4">Type 4 fimbrial biogenesis protein PilX N-terminal domain-containing protein</fullName>
    </recommendedName>
</protein>
<dbReference type="Proteomes" id="UP000178495">
    <property type="component" value="Unassembled WGS sequence"/>
</dbReference>
<reference evidence="2 3" key="1">
    <citation type="journal article" date="2016" name="Nat. Commun.">
        <title>Thousands of microbial genomes shed light on interconnected biogeochemical processes in an aquifer system.</title>
        <authorList>
            <person name="Anantharaman K."/>
            <person name="Brown C.T."/>
            <person name="Hug L.A."/>
            <person name="Sharon I."/>
            <person name="Castelle C.J."/>
            <person name="Probst A.J."/>
            <person name="Thomas B.C."/>
            <person name="Singh A."/>
            <person name="Wilkins M.J."/>
            <person name="Karaoz U."/>
            <person name="Brodie E.L."/>
            <person name="Williams K.H."/>
            <person name="Hubbard S.S."/>
            <person name="Banfield J.F."/>
        </authorList>
    </citation>
    <scope>NUCLEOTIDE SEQUENCE [LARGE SCALE GENOMIC DNA]</scope>
</reference>